<proteinExistence type="predicted"/>
<protein>
    <submittedName>
        <fullName evidence="2">Glycosyl transferase family 2</fullName>
    </submittedName>
</protein>
<dbReference type="Pfam" id="PF00535">
    <property type="entry name" value="Glycos_transf_2"/>
    <property type="match status" value="1"/>
</dbReference>
<evidence type="ECO:0000313" key="3">
    <source>
        <dbReference type="Proteomes" id="UP000182624"/>
    </source>
</evidence>
<reference evidence="3" key="1">
    <citation type="submission" date="2016-10" db="EMBL/GenBank/DDBJ databases">
        <authorList>
            <person name="Varghese N."/>
            <person name="Submissions S."/>
        </authorList>
    </citation>
    <scope>NUCLEOTIDE SEQUENCE [LARGE SCALE GENOMIC DNA]</scope>
    <source>
        <strain evidence="3">P18</strain>
    </source>
</reference>
<dbReference type="Gene3D" id="3.90.550.10">
    <property type="entry name" value="Spore Coat Polysaccharide Biosynthesis Protein SpsA, Chain A"/>
    <property type="match status" value="1"/>
</dbReference>
<evidence type="ECO:0000313" key="2">
    <source>
        <dbReference type="EMBL" id="SFP33525.1"/>
    </source>
</evidence>
<keyword evidence="3" id="KW-1185">Reference proteome</keyword>
<keyword evidence="2" id="KW-0808">Transferase</keyword>
<name>A0A1I5PHL5_9FIRM</name>
<gene>
    <name evidence="2" type="ORF">SAMN04487928_1017</name>
</gene>
<dbReference type="EMBL" id="FOXO01000001">
    <property type="protein sequence ID" value="SFP33525.1"/>
    <property type="molecule type" value="Genomic_DNA"/>
</dbReference>
<dbReference type="InterPro" id="IPR001173">
    <property type="entry name" value="Glyco_trans_2-like"/>
</dbReference>
<dbReference type="InterPro" id="IPR029044">
    <property type="entry name" value="Nucleotide-diphossugar_trans"/>
</dbReference>
<dbReference type="AlphaFoldDB" id="A0A1I5PHL5"/>
<dbReference type="SUPFAM" id="SSF53448">
    <property type="entry name" value="Nucleotide-diphospho-sugar transferases"/>
    <property type="match status" value="1"/>
</dbReference>
<feature type="domain" description="Glycosyltransferase 2-like" evidence="1">
    <location>
        <begin position="16"/>
        <end position="134"/>
    </location>
</feature>
<dbReference type="GO" id="GO:0016740">
    <property type="term" value="F:transferase activity"/>
    <property type="evidence" value="ECO:0007669"/>
    <property type="project" value="UniProtKB-KW"/>
</dbReference>
<sequence length="269" mass="31224">MPERLQILVSAVNKNIDSLLENMNISSDAVIVNQRIGEKAPDIEEKREFKGKDILVLQRNEKGVGLSRNTALEHSDHEIIQFADDDIIYDDGYVQKVLDEFDNHPEADLLLFNIKAQEGRETYWNTDFAKVNWKNYGRYPSYAVFARREKIIDKKVRFSLLFGGGAPYMNGEDSLFLHDCLKAGLNLYRTTVVVGHERPNESTWFKGYNDKFFFDRGVLYHFLYGKMAKVLGFRYLFKNRNIMCNEMGLFKSVKILWDGVDHGKTLEKV</sequence>
<accession>A0A1I5PHL5</accession>
<organism evidence="2 3">
    <name type="scientific">Butyrivibrio proteoclasticus</name>
    <dbReference type="NCBI Taxonomy" id="43305"/>
    <lineage>
        <taxon>Bacteria</taxon>
        <taxon>Bacillati</taxon>
        <taxon>Bacillota</taxon>
        <taxon>Clostridia</taxon>
        <taxon>Lachnospirales</taxon>
        <taxon>Lachnospiraceae</taxon>
        <taxon>Butyrivibrio</taxon>
    </lineage>
</organism>
<dbReference type="RefSeq" id="WP_074882657.1">
    <property type="nucleotide sequence ID" value="NZ_FOXO01000001.1"/>
</dbReference>
<dbReference type="Proteomes" id="UP000182624">
    <property type="component" value="Unassembled WGS sequence"/>
</dbReference>
<evidence type="ECO:0000259" key="1">
    <source>
        <dbReference type="Pfam" id="PF00535"/>
    </source>
</evidence>